<dbReference type="Gene3D" id="3.40.50.1240">
    <property type="entry name" value="Phosphoglycerate mutase-like"/>
    <property type="match status" value="2"/>
</dbReference>
<keyword evidence="5" id="KW-0378">Hydrolase</keyword>
<dbReference type="AlphaFoldDB" id="A0AA85A693"/>
<comment type="similarity">
    <text evidence="2">Belongs to the histidine acid phosphatase family.</text>
</comment>
<keyword evidence="6" id="KW-1015">Disulfide bond</keyword>
<dbReference type="InterPro" id="IPR050645">
    <property type="entry name" value="Histidine_acid_phosphatase"/>
</dbReference>
<evidence type="ECO:0000256" key="2">
    <source>
        <dbReference type="ARBA" id="ARBA00005375"/>
    </source>
</evidence>
<proteinExistence type="inferred from homology"/>
<evidence type="ECO:0000256" key="9">
    <source>
        <dbReference type="SAM" id="SignalP"/>
    </source>
</evidence>
<feature type="chain" id="PRO_5041693828" description="acid phosphatase" evidence="9">
    <location>
        <begin position="28"/>
        <end position="722"/>
    </location>
</feature>
<evidence type="ECO:0000313" key="10">
    <source>
        <dbReference type="Proteomes" id="UP000050790"/>
    </source>
</evidence>
<dbReference type="InterPro" id="IPR000560">
    <property type="entry name" value="His_Pase_clade-2"/>
</dbReference>
<evidence type="ECO:0000256" key="3">
    <source>
        <dbReference type="ARBA" id="ARBA00012646"/>
    </source>
</evidence>
<reference evidence="11" key="1">
    <citation type="submission" date="2023-11" db="UniProtKB">
        <authorList>
            <consortium name="WormBaseParasite"/>
        </authorList>
    </citation>
    <scope>IDENTIFICATION</scope>
</reference>
<dbReference type="PANTHER" id="PTHR11567:SF211">
    <property type="entry name" value="PROSTATIC ACID PHOSPHATASE"/>
    <property type="match status" value="1"/>
</dbReference>
<evidence type="ECO:0000256" key="4">
    <source>
        <dbReference type="ARBA" id="ARBA00022729"/>
    </source>
</evidence>
<dbReference type="EC" id="3.1.3.2" evidence="3"/>
<dbReference type="GO" id="GO:0003993">
    <property type="term" value="F:acid phosphatase activity"/>
    <property type="evidence" value="ECO:0007669"/>
    <property type="project" value="UniProtKB-EC"/>
</dbReference>
<dbReference type="PANTHER" id="PTHR11567">
    <property type="entry name" value="ACID PHOSPHATASE-RELATED"/>
    <property type="match status" value="1"/>
</dbReference>
<dbReference type="Pfam" id="PF00328">
    <property type="entry name" value="His_Phos_2"/>
    <property type="match status" value="2"/>
</dbReference>
<dbReference type="InterPro" id="IPR033379">
    <property type="entry name" value="Acid_Pase_AS"/>
</dbReference>
<keyword evidence="7" id="KW-0325">Glycoprotein</keyword>
<dbReference type="InterPro" id="IPR029033">
    <property type="entry name" value="His_PPase_superfam"/>
</dbReference>
<evidence type="ECO:0000256" key="1">
    <source>
        <dbReference type="ARBA" id="ARBA00000032"/>
    </source>
</evidence>
<comment type="catalytic activity">
    <reaction evidence="1">
        <text>a phosphate monoester + H2O = an alcohol + phosphate</text>
        <dbReference type="Rhea" id="RHEA:15017"/>
        <dbReference type="ChEBI" id="CHEBI:15377"/>
        <dbReference type="ChEBI" id="CHEBI:30879"/>
        <dbReference type="ChEBI" id="CHEBI:43474"/>
        <dbReference type="ChEBI" id="CHEBI:67140"/>
        <dbReference type="EC" id="3.1.3.2"/>
    </reaction>
</comment>
<sequence>MTCISTYLVKMLFIFLGFWFRLPPNEAYSPELSPTSHNHSVNDSLKHLHILFRHGDRSPIVNIPAILHTIPSAWSQGFGMLTDKGVEQHFFLGKWLRSKYQGFVPSKYNSSYYHVRSTDVDRTLMSAMANAAGFYNQSPSPLSAYGINWFPIPVHTKPQVTDTLLGVAPCPYRDSLQRIQMDSQPSIEFEKNHSNLFVKLTDVAGIGPVNRHNVWSISDFITCMIAHNITLPDWCTDDFLAELHEVNRFYWVIISHSCDYILVDCKNHTFRFYGWHDNLPERRINDNKLPPNEAYSPELSPTSHNHSVNDSLKHLHILFRHGDRSPIVNIPAILHTIPSAWSQGFGMLTDKGVEQHFFLGKWLRSKYQGFVPSKYNGSYYHVRSTDVDRTLMSAMANAAGFYNQSPSPLSAYGINWFPIPVHTKPQVTDTLLGVAPCPYRDSLQRIQMDSQPSIEFEKNHSNLFVKLTDVAGIGPVNRHNVWSISDFITCMIAHNITLPDWCTDDFLAELHEVNRFYWVKKYSSSDDIIRLEIGVFLDTFVKHIHSIIRGEQLNLTYEYKLSTEHMMIYSAHDTDVTYILAGFGVYNNQTINYASTVILELHGPDKSSKESDYRIKLLYKKGWTDETGEYLTLPACKGQPGYNGCPVNLVLEQIKPLLLSTDRFYKECSTDQPDSVNYRLHPIVFIFVGAAISSVIMLLVFWYYSLRLRRYNSLDVTEQPIL</sequence>
<evidence type="ECO:0000313" key="11">
    <source>
        <dbReference type="WBParaSite" id="SMRG1_66200.1"/>
    </source>
</evidence>
<evidence type="ECO:0000256" key="5">
    <source>
        <dbReference type="ARBA" id="ARBA00022801"/>
    </source>
</evidence>
<keyword evidence="8" id="KW-1133">Transmembrane helix</keyword>
<dbReference type="CDD" id="cd07061">
    <property type="entry name" value="HP_HAP_like"/>
    <property type="match status" value="2"/>
</dbReference>
<evidence type="ECO:0000256" key="8">
    <source>
        <dbReference type="SAM" id="Phobius"/>
    </source>
</evidence>
<keyword evidence="8" id="KW-0472">Membrane</keyword>
<organism evidence="10 11">
    <name type="scientific">Schistosoma margrebowiei</name>
    <dbReference type="NCBI Taxonomy" id="48269"/>
    <lineage>
        <taxon>Eukaryota</taxon>
        <taxon>Metazoa</taxon>
        <taxon>Spiralia</taxon>
        <taxon>Lophotrochozoa</taxon>
        <taxon>Platyhelminthes</taxon>
        <taxon>Trematoda</taxon>
        <taxon>Digenea</taxon>
        <taxon>Strigeidida</taxon>
        <taxon>Schistosomatoidea</taxon>
        <taxon>Schistosomatidae</taxon>
        <taxon>Schistosoma</taxon>
    </lineage>
</organism>
<evidence type="ECO:0000256" key="7">
    <source>
        <dbReference type="ARBA" id="ARBA00023180"/>
    </source>
</evidence>
<protein>
    <recommendedName>
        <fullName evidence="3">acid phosphatase</fullName>
        <ecNumber evidence="3">3.1.3.2</ecNumber>
    </recommendedName>
</protein>
<dbReference type="WBParaSite" id="SMRG1_66200.1">
    <property type="protein sequence ID" value="SMRG1_66200.1"/>
    <property type="gene ID" value="SMRG1_66200"/>
</dbReference>
<keyword evidence="4 9" id="KW-0732">Signal</keyword>
<dbReference type="PROSITE" id="PS00616">
    <property type="entry name" value="HIS_ACID_PHOSPHAT_1"/>
    <property type="match status" value="2"/>
</dbReference>
<keyword evidence="8" id="KW-0812">Transmembrane</keyword>
<name>A0AA85A693_9TREM</name>
<evidence type="ECO:0000256" key="6">
    <source>
        <dbReference type="ARBA" id="ARBA00023157"/>
    </source>
</evidence>
<feature type="transmembrane region" description="Helical" evidence="8">
    <location>
        <begin position="683"/>
        <end position="704"/>
    </location>
</feature>
<dbReference type="SUPFAM" id="SSF53254">
    <property type="entry name" value="Phosphoglycerate mutase-like"/>
    <property type="match status" value="2"/>
</dbReference>
<feature type="signal peptide" evidence="9">
    <location>
        <begin position="1"/>
        <end position="27"/>
    </location>
</feature>
<accession>A0AA85A693</accession>
<dbReference type="Proteomes" id="UP000050790">
    <property type="component" value="Unassembled WGS sequence"/>
</dbReference>